<dbReference type="EMBL" id="NCVQ01000002">
    <property type="protein sequence ID" value="PWZ43686.1"/>
    <property type="molecule type" value="Genomic_DNA"/>
</dbReference>
<dbReference type="AlphaFoldDB" id="A0A3L6G5U5"/>
<organism evidence="2 3">
    <name type="scientific">Zea mays</name>
    <name type="common">Maize</name>
    <dbReference type="NCBI Taxonomy" id="4577"/>
    <lineage>
        <taxon>Eukaryota</taxon>
        <taxon>Viridiplantae</taxon>
        <taxon>Streptophyta</taxon>
        <taxon>Embryophyta</taxon>
        <taxon>Tracheophyta</taxon>
        <taxon>Spermatophyta</taxon>
        <taxon>Magnoliopsida</taxon>
        <taxon>Liliopsida</taxon>
        <taxon>Poales</taxon>
        <taxon>Poaceae</taxon>
        <taxon>PACMAD clade</taxon>
        <taxon>Panicoideae</taxon>
        <taxon>Andropogonodae</taxon>
        <taxon>Andropogoneae</taxon>
        <taxon>Tripsacinae</taxon>
        <taxon>Zea</taxon>
    </lineage>
</organism>
<keyword evidence="1" id="KW-0732">Signal</keyword>
<gene>
    <name evidence="2" type="ORF">Zm00014a_041027</name>
</gene>
<evidence type="ECO:0000313" key="3">
    <source>
        <dbReference type="Proteomes" id="UP000251960"/>
    </source>
</evidence>
<proteinExistence type="predicted"/>
<feature type="signal peptide" evidence="1">
    <location>
        <begin position="1"/>
        <end position="18"/>
    </location>
</feature>
<evidence type="ECO:0000256" key="1">
    <source>
        <dbReference type="SAM" id="SignalP"/>
    </source>
</evidence>
<evidence type="ECO:0000313" key="2">
    <source>
        <dbReference type="EMBL" id="PWZ43686.1"/>
    </source>
</evidence>
<feature type="chain" id="PRO_5018282980" evidence="1">
    <location>
        <begin position="19"/>
        <end position="85"/>
    </location>
</feature>
<accession>A0A3L6G5U5</accession>
<name>A0A3L6G5U5_MAIZE</name>
<sequence>MLLTGASALCWAIWLTRNDSVFDKRKPKSYLEVLFRETHWLRSWAQLQRMDEQRQELVQVCHHLGSRAMDFFASRGWPFLFRLSC</sequence>
<reference evidence="2 3" key="1">
    <citation type="journal article" date="2018" name="Nat. Genet.">
        <title>Extensive intraspecific gene order and gene structural variations between Mo17 and other maize genomes.</title>
        <authorList>
            <person name="Sun S."/>
            <person name="Zhou Y."/>
            <person name="Chen J."/>
            <person name="Shi J."/>
            <person name="Zhao H."/>
            <person name="Zhao H."/>
            <person name="Song W."/>
            <person name="Zhang M."/>
            <person name="Cui Y."/>
            <person name="Dong X."/>
            <person name="Liu H."/>
            <person name="Ma X."/>
            <person name="Jiao Y."/>
            <person name="Wang B."/>
            <person name="Wei X."/>
            <person name="Stein J.C."/>
            <person name="Glaubitz J.C."/>
            <person name="Lu F."/>
            <person name="Yu G."/>
            <person name="Liang C."/>
            <person name="Fengler K."/>
            <person name="Li B."/>
            <person name="Rafalski A."/>
            <person name="Schnable P.S."/>
            <person name="Ware D.H."/>
            <person name="Buckler E.S."/>
            <person name="Lai J."/>
        </authorList>
    </citation>
    <scope>NUCLEOTIDE SEQUENCE [LARGE SCALE GENOMIC DNA]</scope>
    <source>
        <strain evidence="3">cv. Missouri 17</strain>
        <tissue evidence="2">Seedling</tissue>
    </source>
</reference>
<dbReference type="Proteomes" id="UP000251960">
    <property type="component" value="Chromosome 10"/>
</dbReference>
<comment type="caution">
    <text evidence="2">The sequence shown here is derived from an EMBL/GenBank/DDBJ whole genome shotgun (WGS) entry which is preliminary data.</text>
</comment>
<protein>
    <submittedName>
        <fullName evidence="2">Uncharacterized protein</fullName>
    </submittedName>
</protein>